<gene>
    <name evidence="8" type="ORF">JOF53_001964</name>
</gene>
<evidence type="ECO:0000256" key="3">
    <source>
        <dbReference type="ARBA" id="ARBA00022692"/>
    </source>
</evidence>
<dbReference type="RefSeq" id="WP_086785526.1">
    <property type="nucleotide sequence ID" value="NZ_JAGIOO010000001.1"/>
</dbReference>
<name>A0ABS5A940_9PSEU</name>
<comment type="subcellular location">
    <subcellularLocation>
        <location evidence="1">Cell membrane</location>
        <topology evidence="1">Multi-pass membrane protein</topology>
    </subcellularLocation>
</comment>
<protein>
    <submittedName>
        <fullName evidence="8">Sorbitol-specific phosphotransferase system component IIC</fullName>
    </submittedName>
</protein>
<keyword evidence="2" id="KW-1003">Cell membrane</keyword>
<keyword evidence="9" id="KW-1185">Reference proteome</keyword>
<dbReference type="InterPro" id="IPR027379">
    <property type="entry name" value="CLS_N"/>
</dbReference>
<reference evidence="8 9" key="1">
    <citation type="submission" date="2021-03" db="EMBL/GenBank/DDBJ databases">
        <title>Sequencing the genomes of 1000 actinobacteria strains.</title>
        <authorList>
            <person name="Klenk H.-P."/>
        </authorList>
    </citation>
    <scope>NUCLEOTIDE SEQUENCE [LARGE SCALE GENOMIC DNA]</scope>
    <source>
        <strain evidence="8 9">DSM 44580</strain>
    </source>
</reference>
<feature type="transmembrane region" description="Helical" evidence="6">
    <location>
        <begin position="20"/>
        <end position="45"/>
    </location>
</feature>
<keyword evidence="3 6" id="KW-0812">Transmembrane</keyword>
<keyword evidence="5 6" id="KW-0472">Membrane</keyword>
<organism evidence="8 9">
    <name type="scientific">Crossiella equi</name>
    <dbReference type="NCBI Taxonomy" id="130796"/>
    <lineage>
        <taxon>Bacteria</taxon>
        <taxon>Bacillati</taxon>
        <taxon>Actinomycetota</taxon>
        <taxon>Actinomycetes</taxon>
        <taxon>Pseudonocardiales</taxon>
        <taxon>Pseudonocardiaceae</taxon>
        <taxon>Crossiella</taxon>
    </lineage>
</organism>
<evidence type="ECO:0000313" key="9">
    <source>
        <dbReference type="Proteomes" id="UP001519363"/>
    </source>
</evidence>
<evidence type="ECO:0000259" key="7">
    <source>
        <dbReference type="Pfam" id="PF13396"/>
    </source>
</evidence>
<keyword evidence="4 6" id="KW-1133">Transmembrane helix</keyword>
<proteinExistence type="predicted"/>
<feature type="transmembrane region" description="Helical" evidence="6">
    <location>
        <begin position="57"/>
        <end position="77"/>
    </location>
</feature>
<evidence type="ECO:0000256" key="2">
    <source>
        <dbReference type="ARBA" id="ARBA00022475"/>
    </source>
</evidence>
<evidence type="ECO:0000256" key="6">
    <source>
        <dbReference type="SAM" id="Phobius"/>
    </source>
</evidence>
<sequence length="90" mass="9730">MTTTQLAQESAEGIFERVFGVFLGIGGAIIALLYVLLFLCALVSVLRNQRLTGGGKLLWVAVAFAYPLLGSLGWFLFGKQARLVRSDVPV</sequence>
<evidence type="ECO:0000313" key="8">
    <source>
        <dbReference type="EMBL" id="MBP2473092.1"/>
    </source>
</evidence>
<comment type="caution">
    <text evidence="8">The sequence shown here is derived from an EMBL/GenBank/DDBJ whole genome shotgun (WGS) entry which is preliminary data.</text>
</comment>
<accession>A0ABS5A940</accession>
<evidence type="ECO:0000256" key="5">
    <source>
        <dbReference type="ARBA" id="ARBA00023136"/>
    </source>
</evidence>
<dbReference type="Pfam" id="PF13396">
    <property type="entry name" value="PLDc_N"/>
    <property type="match status" value="1"/>
</dbReference>
<feature type="domain" description="Cardiolipin synthase N-terminal" evidence="7">
    <location>
        <begin position="38"/>
        <end position="78"/>
    </location>
</feature>
<evidence type="ECO:0000256" key="4">
    <source>
        <dbReference type="ARBA" id="ARBA00022989"/>
    </source>
</evidence>
<dbReference type="Proteomes" id="UP001519363">
    <property type="component" value="Unassembled WGS sequence"/>
</dbReference>
<dbReference type="EMBL" id="JAGIOO010000001">
    <property type="protein sequence ID" value="MBP2473092.1"/>
    <property type="molecule type" value="Genomic_DNA"/>
</dbReference>
<evidence type="ECO:0000256" key="1">
    <source>
        <dbReference type="ARBA" id="ARBA00004651"/>
    </source>
</evidence>